<evidence type="ECO:0008006" key="3">
    <source>
        <dbReference type="Google" id="ProtNLM"/>
    </source>
</evidence>
<organism evidence="1 2">
    <name type="scientific">Paraburkholderia dinghuensis</name>
    <dbReference type="NCBI Taxonomy" id="2305225"/>
    <lineage>
        <taxon>Bacteria</taxon>
        <taxon>Pseudomonadati</taxon>
        <taxon>Pseudomonadota</taxon>
        <taxon>Betaproteobacteria</taxon>
        <taxon>Burkholderiales</taxon>
        <taxon>Burkholderiaceae</taxon>
        <taxon>Paraburkholderia</taxon>
    </lineage>
</organism>
<dbReference type="SUPFAM" id="SSF56801">
    <property type="entry name" value="Acetyl-CoA synthetase-like"/>
    <property type="match status" value="1"/>
</dbReference>
<dbReference type="OrthoDB" id="9766486at2"/>
<accession>A0A3N6MRY2</accession>
<protein>
    <recommendedName>
        <fullName evidence="3">AMP-dependent synthetase/ligase domain-containing protein</fullName>
    </recommendedName>
</protein>
<evidence type="ECO:0000313" key="2">
    <source>
        <dbReference type="Proteomes" id="UP000272778"/>
    </source>
</evidence>
<dbReference type="AlphaFoldDB" id="A0A3N6MRY2"/>
<comment type="caution">
    <text evidence="1">The sequence shown here is derived from an EMBL/GenBank/DDBJ whole genome shotgun (WGS) entry which is preliminary data.</text>
</comment>
<proteinExistence type="predicted"/>
<dbReference type="EMBL" id="RQIS01000007">
    <property type="protein sequence ID" value="RQH06409.1"/>
    <property type="molecule type" value="Genomic_DNA"/>
</dbReference>
<dbReference type="Gene3D" id="3.40.50.12780">
    <property type="entry name" value="N-terminal domain of ligase-like"/>
    <property type="match status" value="1"/>
</dbReference>
<dbReference type="Proteomes" id="UP000272778">
    <property type="component" value="Unassembled WGS sequence"/>
</dbReference>
<reference evidence="1 2" key="1">
    <citation type="submission" date="2018-11" db="EMBL/GenBank/DDBJ databases">
        <title>Paraburkholderia sp. DHOA04, isolated from soil.</title>
        <authorList>
            <person name="Gao Z.-H."/>
            <person name="Qiu L.-H."/>
            <person name="Fu J.-C."/>
        </authorList>
    </citation>
    <scope>NUCLEOTIDE SEQUENCE [LARGE SCALE GENOMIC DNA]</scope>
    <source>
        <strain evidence="1 2">DHOA04</strain>
    </source>
</reference>
<gene>
    <name evidence="1" type="ORF">D1Y85_11000</name>
</gene>
<sequence length="131" mass="14328">MEAVRMHMYEDGMRLRNANYTPLTAVDFLVRALDIDTEYASVAQVVAEAQSCGDLIAHGDANFQYLLALDKGDTIAFDYKSGTTGNPRGVVYPHRAYLTATSHVLELDLAKPSDLPVDAAHTCASVSCLRY</sequence>
<evidence type="ECO:0000313" key="1">
    <source>
        <dbReference type="EMBL" id="RQH06409.1"/>
    </source>
</evidence>
<name>A0A3N6MRY2_9BURK</name>
<dbReference type="InterPro" id="IPR042099">
    <property type="entry name" value="ANL_N_sf"/>
</dbReference>
<keyword evidence="2" id="KW-1185">Reference proteome</keyword>